<evidence type="ECO:0000256" key="8">
    <source>
        <dbReference type="ARBA" id="ARBA00022823"/>
    </source>
</evidence>
<name>A0A1V3NF21_9GAMM</name>
<evidence type="ECO:0000256" key="1">
    <source>
        <dbReference type="ARBA" id="ARBA00004052"/>
    </source>
</evidence>
<dbReference type="GO" id="GO:0045252">
    <property type="term" value="C:oxoglutarate dehydrogenase complex"/>
    <property type="evidence" value="ECO:0007669"/>
    <property type="project" value="UniProtKB-UniRule"/>
</dbReference>
<dbReference type="Gene3D" id="3.30.559.10">
    <property type="entry name" value="Chloramphenicol acetyltransferase-like domain"/>
    <property type="match status" value="1"/>
</dbReference>
<feature type="domain" description="Lipoyl-binding" evidence="13">
    <location>
        <begin position="2"/>
        <end position="77"/>
    </location>
</feature>
<dbReference type="InterPro" id="IPR050537">
    <property type="entry name" value="2-oxoacid_dehydrogenase"/>
</dbReference>
<dbReference type="OrthoDB" id="9805770at2"/>
<dbReference type="SUPFAM" id="SSF47005">
    <property type="entry name" value="Peripheral subunit-binding domain of 2-oxo acid dehydrogenase complex"/>
    <property type="match status" value="1"/>
</dbReference>
<dbReference type="RefSeq" id="WP_077279313.1">
    <property type="nucleotide sequence ID" value="NZ_MVBK01000067.1"/>
</dbReference>
<comment type="cofactor">
    <cofactor evidence="11">
        <name>(R)-lipoate</name>
        <dbReference type="ChEBI" id="CHEBI:83088"/>
    </cofactor>
    <text evidence="11">Binds 1 lipoyl cofactor covalently.</text>
</comment>
<dbReference type="InterPro" id="IPR036625">
    <property type="entry name" value="E3-bd_dom_sf"/>
</dbReference>
<dbReference type="InterPro" id="IPR006255">
    <property type="entry name" value="SucB"/>
</dbReference>
<dbReference type="EMBL" id="MVBK01000067">
    <property type="protein sequence ID" value="OOG23376.1"/>
    <property type="molecule type" value="Genomic_DNA"/>
</dbReference>
<evidence type="ECO:0000256" key="11">
    <source>
        <dbReference type="RuleBase" id="RU361138"/>
    </source>
</evidence>
<dbReference type="NCBIfam" id="NF004309">
    <property type="entry name" value="PRK05704.1"/>
    <property type="match status" value="1"/>
</dbReference>
<evidence type="ECO:0000256" key="10">
    <source>
        <dbReference type="ARBA" id="ARBA00052761"/>
    </source>
</evidence>
<organism evidence="15 16">
    <name type="scientific">Thioalkalivibrio denitrificans</name>
    <dbReference type="NCBI Taxonomy" id="108003"/>
    <lineage>
        <taxon>Bacteria</taxon>
        <taxon>Pseudomonadati</taxon>
        <taxon>Pseudomonadota</taxon>
        <taxon>Gammaproteobacteria</taxon>
        <taxon>Chromatiales</taxon>
        <taxon>Ectothiorhodospiraceae</taxon>
        <taxon>Thioalkalivibrio</taxon>
    </lineage>
</organism>
<dbReference type="EC" id="2.3.1.61" evidence="4 11"/>
<evidence type="ECO:0000256" key="7">
    <source>
        <dbReference type="ARBA" id="ARBA00022679"/>
    </source>
</evidence>
<gene>
    <name evidence="15" type="ORF">B1C78_11555</name>
</gene>
<evidence type="ECO:0000259" key="13">
    <source>
        <dbReference type="PROSITE" id="PS50968"/>
    </source>
</evidence>
<evidence type="ECO:0000256" key="6">
    <source>
        <dbReference type="ARBA" id="ARBA00022532"/>
    </source>
</evidence>
<dbReference type="InterPro" id="IPR000089">
    <property type="entry name" value="Biotin_lipoyl"/>
</dbReference>
<dbReference type="NCBIfam" id="TIGR01347">
    <property type="entry name" value="sucB"/>
    <property type="match status" value="1"/>
</dbReference>
<evidence type="ECO:0000313" key="16">
    <source>
        <dbReference type="Proteomes" id="UP000189462"/>
    </source>
</evidence>
<dbReference type="UniPathway" id="UPA00868">
    <property type="reaction ID" value="UER00840"/>
</dbReference>
<dbReference type="PROSITE" id="PS50968">
    <property type="entry name" value="BIOTINYL_LIPOYL"/>
    <property type="match status" value="1"/>
</dbReference>
<dbReference type="SUPFAM" id="SSF52777">
    <property type="entry name" value="CoA-dependent acyltransferases"/>
    <property type="match status" value="1"/>
</dbReference>
<keyword evidence="6 11" id="KW-0816">Tricarboxylic acid cycle</keyword>
<dbReference type="FunFam" id="3.30.559.10:FF:000007">
    <property type="entry name" value="Dihydrolipoamide acetyltransferase component of pyruvate dehydrogenase complex"/>
    <property type="match status" value="1"/>
</dbReference>
<dbReference type="Gene3D" id="4.10.320.10">
    <property type="entry name" value="E3-binding domain"/>
    <property type="match status" value="1"/>
</dbReference>
<protein>
    <recommendedName>
        <fullName evidence="5 11">Dihydrolipoyllysine-residue succinyltransferase component of 2-oxoglutarate dehydrogenase complex</fullName>
        <ecNumber evidence="4 11">2.3.1.61</ecNumber>
    </recommendedName>
    <alternativeName>
        <fullName evidence="11">2-oxoglutarate dehydrogenase complex component E2</fullName>
    </alternativeName>
</protein>
<feature type="compositionally biased region" description="Basic and acidic residues" evidence="12">
    <location>
        <begin position="171"/>
        <end position="196"/>
    </location>
</feature>
<dbReference type="SUPFAM" id="SSF51230">
    <property type="entry name" value="Single hybrid motif"/>
    <property type="match status" value="1"/>
</dbReference>
<evidence type="ECO:0000256" key="4">
    <source>
        <dbReference type="ARBA" id="ARBA00012945"/>
    </source>
</evidence>
<proteinExistence type="inferred from homology"/>
<dbReference type="PROSITE" id="PS00189">
    <property type="entry name" value="LIPOYL"/>
    <property type="match status" value="1"/>
</dbReference>
<dbReference type="InterPro" id="IPR004167">
    <property type="entry name" value="PSBD"/>
</dbReference>
<keyword evidence="9 11" id="KW-0012">Acyltransferase</keyword>
<dbReference type="InterPro" id="IPR011053">
    <property type="entry name" value="Single_hybrid_motif"/>
</dbReference>
<sequence length="440" mass="47208">MSTQLKIPQLPESVADATIVTWHKRQGDKVKRDEVVVDIETDKVVLEVPAPADGVMEEISAKEGDVVTAGQVIGRIGKGEGAGATDSGDDKPAKGKAGDDGETKKAPAAGGEADRETASAARSAADDTTPALSPAVRKLVAEHDLDAADIEGTGKGGRILKEDVLRHVEERAGDGGKEDRAAAEEHKEAPAAERGTETPAPAPSPAGQRPERRVPMTRLRARIAERLVEVQQNAAILTTFNEVNMAPVMELRARHKAAFEKRHGVRLGFMSFFVKAATEALRRFPEVNASIDGKDIVYHGYFDIGVAVSSPRGLVVPILRDTDQMSMSDMERAIAEFGEKAKEGALTMDDLTGGTFTISNGGVFGSLLSTPIINPPQSAILGMHRIQERPVAENGQVVIRPVMYLALSYDHRIIDGREAVQFLVAIKDMLEDPARLLLEV</sequence>
<evidence type="ECO:0000256" key="3">
    <source>
        <dbReference type="ARBA" id="ARBA00007317"/>
    </source>
</evidence>
<dbReference type="Proteomes" id="UP000189462">
    <property type="component" value="Unassembled WGS sequence"/>
</dbReference>
<evidence type="ECO:0000256" key="9">
    <source>
        <dbReference type="ARBA" id="ARBA00023315"/>
    </source>
</evidence>
<dbReference type="STRING" id="108003.B1C78_11555"/>
<dbReference type="CDD" id="cd06849">
    <property type="entry name" value="lipoyl_domain"/>
    <property type="match status" value="1"/>
</dbReference>
<dbReference type="GO" id="GO:0006099">
    <property type="term" value="P:tricarboxylic acid cycle"/>
    <property type="evidence" value="ECO:0007669"/>
    <property type="project" value="UniProtKB-UniRule"/>
</dbReference>
<dbReference type="GO" id="GO:0004149">
    <property type="term" value="F:dihydrolipoyllysine-residue succinyltransferase activity"/>
    <property type="evidence" value="ECO:0007669"/>
    <property type="project" value="UniProtKB-UniRule"/>
</dbReference>
<dbReference type="Pfam" id="PF00364">
    <property type="entry name" value="Biotin_lipoyl"/>
    <property type="match status" value="1"/>
</dbReference>
<dbReference type="Pfam" id="PF00198">
    <property type="entry name" value="2-oxoacid_dh"/>
    <property type="match status" value="1"/>
</dbReference>
<comment type="pathway">
    <text evidence="2 11">Amino-acid degradation; L-lysine degradation via saccharopine pathway; glutaryl-CoA from L-lysine: step 6/6.</text>
</comment>
<comment type="similarity">
    <text evidence="3 11">Belongs to the 2-oxoacid dehydrogenase family.</text>
</comment>
<dbReference type="PANTHER" id="PTHR43416">
    <property type="entry name" value="DIHYDROLIPOYLLYSINE-RESIDUE SUCCINYLTRANSFERASE COMPONENT OF 2-OXOGLUTARATE DEHYDROGENASE COMPLEX, MITOCHONDRIAL-RELATED"/>
    <property type="match status" value="1"/>
</dbReference>
<dbReference type="Gene3D" id="2.40.50.100">
    <property type="match status" value="1"/>
</dbReference>
<dbReference type="PROSITE" id="PS51826">
    <property type="entry name" value="PSBD"/>
    <property type="match status" value="1"/>
</dbReference>
<dbReference type="GO" id="GO:0033512">
    <property type="term" value="P:L-lysine catabolic process to acetyl-CoA via saccharopine"/>
    <property type="evidence" value="ECO:0007669"/>
    <property type="project" value="UniProtKB-UniRule"/>
</dbReference>
<comment type="catalytic activity">
    <reaction evidence="10 11">
        <text>N(6)-[(R)-dihydrolipoyl]-L-lysyl-[protein] + succinyl-CoA = N(6)-[(R)-S(8)-succinyldihydrolipoyl]-L-lysyl-[protein] + CoA</text>
        <dbReference type="Rhea" id="RHEA:15213"/>
        <dbReference type="Rhea" id="RHEA-COMP:10475"/>
        <dbReference type="Rhea" id="RHEA-COMP:20092"/>
        <dbReference type="ChEBI" id="CHEBI:57287"/>
        <dbReference type="ChEBI" id="CHEBI:57292"/>
        <dbReference type="ChEBI" id="CHEBI:83100"/>
        <dbReference type="ChEBI" id="CHEBI:83120"/>
        <dbReference type="EC" id="2.3.1.61"/>
    </reaction>
</comment>
<evidence type="ECO:0000313" key="15">
    <source>
        <dbReference type="EMBL" id="OOG23376.1"/>
    </source>
</evidence>
<dbReference type="InterPro" id="IPR023213">
    <property type="entry name" value="CAT-like_dom_sf"/>
</dbReference>
<feature type="region of interest" description="Disordered" evidence="12">
    <location>
        <begin position="76"/>
        <end position="131"/>
    </location>
</feature>
<feature type="compositionally biased region" description="Basic and acidic residues" evidence="12">
    <location>
        <begin position="88"/>
        <end position="105"/>
    </location>
</feature>
<keyword evidence="8 11" id="KW-0450">Lipoyl</keyword>
<keyword evidence="16" id="KW-1185">Reference proteome</keyword>
<dbReference type="InterPro" id="IPR001078">
    <property type="entry name" value="2-oxoacid_DH_actylTfrase"/>
</dbReference>
<keyword evidence="7 11" id="KW-0808">Transferase</keyword>
<feature type="domain" description="Peripheral subunit-binding (PSBD)" evidence="14">
    <location>
        <begin position="131"/>
        <end position="168"/>
    </location>
</feature>
<evidence type="ECO:0000256" key="12">
    <source>
        <dbReference type="SAM" id="MobiDB-lite"/>
    </source>
</evidence>
<accession>A0A1V3NF21</accession>
<comment type="function">
    <text evidence="1 11">E2 component of the 2-oxoglutarate dehydrogenase (OGDH) complex which catalyzes the second step in the conversion of 2-oxoglutarate to succinyl-CoA and CO(2).</text>
</comment>
<dbReference type="Pfam" id="PF02817">
    <property type="entry name" value="E3_binding"/>
    <property type="match status" value="1"/>
</dbReference>
<reference evidence="15 16" key="1">
    <citation type="submission" date="2017-02" db="EMBL/GenBank/DDBJ databases">
        <title>Genomic diversity within the haloalkaliphilic genus Thioalkalivibrio.</title>
        <authorList>
            <person name="Ahn A.-C."/>
            <person name="Meier-Kolthoff J."/>
            <person name="Overmars L."/>
            <person name="Richter M."/>
            <person name="Woyke T."/>
            <person name="Sorokin D.Y."/>
            <person name="Muyzer G."/>
        </authorList>
    </citation>
    <scope>NUCLEOTIDE SEQUENCE [LARGE SCALE GENOMIC DNA]</scope>
    <source>
        <strain evidence="15 16">ALJD</strain>
    </source>
</reference>
<dbReference type="AlphaFoldDB" id="A0A1V3NF21"/>
<evidence type="ECO:0000256" key="5">
    <source>
        <dbReference type="ARBA" id="ARBA00019511"/>
    </source>
</evidence>
<evidence type="ECO:0000256" key="2">
    <source>
        <dbReference type="ARBA" id="ARBA00005145"/>
    </source>
</evidence>
<dbReference type="InterPro" id="IPR003016">
    <property type="entry name" value="2-oxoA_DH_lipoyl-BS"/>
</dbReference>
<comment type="caution">
    <text evidence="15">The sequence shown here is derived from an EMBL/GenBank/DDBJ whole genome shotgun (WGS) entry which is preliminary data.</text>
</comment>
<dbReference type="GO" id="GO:0005829">
    <property type="term" value="C:cytosol"/>
    <property type="evidence" value="ECO:0007669"/>
    <property type="project" value="TreeGrafter"/>
</dbReference>
<dbReference type="PANTHER" id="PTHR43416:SF5">
    <property type="entry name" value="DIHYDROLIPOYLLYSINE-RESIDUE SUCCINYLTRANSFERASE COMPONENT OF 2-OXOGLUTARATE DEHYDROGENASE COMPLEX, MITOCHONDRIAL"/>
    <property type="match status" value="1"/>
</dbReference>
<evidence type="ECO:0000259" key="14">
    <source>
        <dbReference type="PROSITE" id="PS51826"/>
    </source>
</evidence>
<feature type="compositionally biased region" description="Low complexity" evidence="12">
    <location>
        <begin position="118"/>
        <end position="129"/>
    </location>
</feature>
<feature type="region of interest" description="Disordered" evidence="12">
    <location>
        <begin position="171"/>
        <end position="214"/>
    </location>
</feature>